<dbReference type="GO" id="GO:0030267">
    <property type="term" value="F:glyoxylate reductase (NADPH) activity"/>
    <property type="evidence" value="ECO:0007669"/>
    <property type="project" value="TreeGrafter"/>
</dbReference>
<evidence type="ECO:0000259" key="5">
    <source>
        <dbReference type="Pfam" id="PF00389"/>
    </source>
</evidence>
<dbReference type="GO" id="GO:0016618">
    <property type="term" value="F:hydroxypyruvate reductase [NAD(P)H] activity"/>
    <property type="evidence" value="ECO:0007669"/>
    <property type="project" value="TreeGrafter"/>
</dbReference>
<comment type="similarity">
    <text evidence="1 4">Belongs to the D-isomer specific 2-hydroxyacid dehydrogenase family.</text>
</comment>
<keyword evidence="3" id="KW-0520">NAD</keyword>
<dbReference type="PANTHER" id="PTHR10996:SF178">
    <property type="entry name" value="2-HYDROXYACID DEHYDROGENASE YGL185C-RELATED"/>
    <property type="match status" value="1"/>
</dbReference>
<dbReference type="InterPro" id="IPR043322">
    <property type="entry name" value="CtBP"/>
</dbReference>
<keyword evidence="8" id="KW-1185">Reference proteome</keyword>
<evidence type="ECO:0000259" key="6">
    <source>
        <dbReference type="Pfam" id="PF02826"/>
    </source>
</evidence>
<dbReference type="InterPro" id="IPR036291">
    <property type="entry name" value="NAD(P)-bd_dom_sf"/>
</dbReference>
<dbReference type="Pfam" id="PF00389">
    <property type="entry name" value="2-Hacid_dh"/>
    <property type="match status" value="1"/>
</dbReference>
<gene>
    <name evidence="7" type="ORF">BCF53_10310</name>
</gene>
<evidence type="ECO:0000256" key="1">
    <source>
        <dbReference type="ARBA" id="ARBA00005854"/>
    </source>
</evidence>
<dbReference type="GO" id="GO:0005829">
    <property type="term" value="C:cytosol"/>
    <property type="evidence" value="ECO:0007669"/>
    <property type="project" value="TreeGrafter"/>
</dbReference>
<dbReference type="RefSeq" id="WP_132700266.1">
    <property type="nucleotide sequence ID" value="NZ_SLZR01000003.1"/>
</dbReference>
<dbReference type="PROSITE" id="PS00671">
    <property type="entry name" value="D_2_HYDROXYACID_DH_3"/>
    <property type="match status" value="1"/>
</dbReference>
<dbReference type="AlphaFoldDB" id="A0A4R3IA43"/>
<sequence>MNCDNRVGVMQKKKVVYYNMPGDLAYERQLLRQWKIDDLELVQVSGQDMLKDVKDADSLTLEYTRVTAEILKNLPQLKLIALQSIGYDEIDIEAADAEGIYVTNTPGFCAYEVASHVMALLLNLNRQISFYHQAVKSGLGVPSAVTGLERLRGKTCGIVSFGSIARELVPMLQGFGIDVVFYSRTKKESESKLFGITQCDSLEALLSQSDIVSLHTPLNEDTRHMMNDRLFSLMKEGAIFINTARGALVDEEALIKSLKSKKIAAAGLDVMNDENNYDSELLHLDNVIVTPHVGYLSNESTLESKKTALEQIISVLSKGRAPDHAVNKNKAILRISKQVSNTE</sequence>
<dbReference type="Proteomes" id="UP000295793">
    <property type="component" value="Unassembled WGS sequence"/>
</dbReference>
<keyword evidence="2 4" id="KW-0560">Oxidoreductase</keyword>
<protein>
    <submittedName>
        <fullName evidence="7">D-3-phosphoglycerate dehydrogenase</fullName>
    </submittedName>
</protein>
<evidence type="ECO:0000256" key="2">
    <source>
        <dbReference type="ARBA" id="ARBA00023002"/>
    </source>
</evidence>
<name>A0A4R3IA43_9GAMM</name>
<evidence type="ECO:0000313" key="8">
    <source>
        <dbReference type="Proteomes" id="UP000295793"/>
    </source>
</evidence>
<accession>A0A4R3IA43</accession>
<dbReference type="InterPro" id="IPR006139">
    <property type="entry name" value="D-isomer_2_OHA_DH_cat_dom"/>
</dbReference>
<dbReference type="SUPFAM" id="SSF52283">
    <property type="entry name" value="Formate/glycerate dehydrogenase catalytic domain-like"/>
    <property type="match status" value="1"/>
</dbReference>
<dbReference type="PANTHER" id="PTHR10996">
    <property type="entry name" value="2-HYDROXYACID DEHYDROGENASE-RELATED"/>
    <property type="match status" value="1"/>
</dbReference>
<dbReference type="GO" id="GO:0051287">
    <property type="term" value="F:NAD binding"/>
    <property type="evidence" value="ECO:0007669"/>
    <property type="project" value="InterPro"/>
</dbReference>
<comment type="caution">
    <text evidence="7">The sequence shown here is derived from an EMBL/GenBank/DDBJ whole genome shotgun (WGS) entry which is preliminary data.</text>
</comment>
<dbReference type="OrthoDB" id="9805416at2"/>
<dbReference type="Pfam" id="PF02826">
    <property type="entry name" value="2-Hacid_dh_C"/>
    <property type="match status" value="1"/>
</dbReference>
<reference evidence="7 8" key="1">
    <citation type="submission" date="2019-03" db="EMBL/GenBank/DDBJ databases">
        <title>Genomic Encyclopedia of Archaeal and Bacterial Type Strains, Phase II (KMG-II): from individual species to whole genera.</title>
        <authorList>
            <person name="Goeker M."/>
        </authorList>
    </citation>
    <scope>NUCLEOTIDE SEQUENCE [LARGE SCALE GENOMIC DNA]</scope>
    <source>
        <strain evidence="7 8">DSM 15388</strain>
    </source>
</reference>
<dbReference type="EMBL" id="SLZR01000003">
    <property type="protein sequence ID" value="TCS42349.1"/>
    <property type="molecule type" value="Genomic_DNA"/>
</dbReference>
<dbReference type="SUPFAM" id="SSF51735">
    <property type="entry name" value="NAD(P)-binding Rossmann-fold domains"/>
    <property type="match status" value="1"/>
</dbReference>
<evidence type="ECO:0000256" key="3">
    <source>
        <dbReference type="ARBA" id="ARBA00023027"/>
    </source>
</evidence>
<dbReference type="Gene3D" id="3.40.50.720">
    <property type="entry name" value="NAD(P)-binding Rossmann-like Domain"/>
    <property type="match status" value="2"/>
</dbReference>
<evidence type="ECO:0000256" key="4">
    <source>
        <dbReference type="RuleBase" id="RU003719"/>
    </source>
</evidence>
<dbReference type="FunFam" id="3.40.50.720:FF:000203">
    <property type="entry name" value="D-3-phosphoglycerate dehydrogenase (SerA)"/>
    <property type="match status" value="1"/>
</dbReference>
<dbReference type="PROSITE" id="PS00670">
    <property type="entry name" value="D_2_HYDROXYACID_DH_2"/>
    <property type="match status" value="1"/>
</dbReference>
<feature type="domain" description="D-isomer specific 2-hydroxyacid dehydrogenase NAD-binding" evidence="6">
    <location>
        <begin position="118"/>
        <end position="294"/>
    </location>
</feature>
<proteinExistence type="inferred from homology"/>
<dbReference type="InterPro" id="IPR050223">
    <property type="entry name" value="D-isomer_2-hydroxyacid_DH"/>
</dbReference>
<organism evidence="7 8">
    <name type="scientific">Reinekea marinisedimentorum</name>
    <dbReference type="NCBI Taxonomy" id="230495"/>
    <lineage>
        <taxon>Bacteria</taxon>
        <taxon>Pseudomonadati</taxon>
        <taxon>Pseudomonadota</taxon>
        <taxon>Gammaproteobacteria</taxon>
        <taxon>Oceanospirillales</taxon>
        <taxon>Saccharospirillaceae</taxon>
        <taxon>Reinekea</taxon>
    </lineage>
</organism>
<dbReference type="InterPro" id="IPR029753">
    <property type="entry name" value="D-isomer_DH_CS"/>
</dbReference>
<evidence type="ECO:0000313" key="7">
    <source>
        <dbReference type="EMBL" id="TCS42349.1"/>
    </source>
</evidence>
<feature type="domain" description="D-isomer specific 2-hydroxyacid dehydrogenase catalytic" evidence="5">
    <location>
        <begin position="26"/>
        <end position="327"/>
    </location>
</feature>
<dbReference type="InterPro" id="IPR006140">
    <property type="entry name" value="D-isomer_DH_NAD-bd"/>
</dbReference>
<dbReference type="GO" id="GO:0003714">
    <property type="term" value="F:transcription corepressor activity"/>
    <property type="evidence" value="ECO:0007669"/>
    <property type="project" value="InterPro"/>
</dbReference>
<dbReference type="CDD" id="cd05299">
    <property type="entry name" value="CtBP_dh"/>
    <property type="match status" value="1"/>
</dbReference>